<keyword evidence="3" id="KW-1185">Reference proteome</keyword>
<feature type="signal peptide" evidence="1">
    <location>
        <begin position="1"/>
        <end position="19"/>
    </location>
</feature>
<proteinExistence type="predicted"/>
<keyword evidence="1" id="KW-0732">Signal</keyword>
<dbReference type="STRING" id="226505.SAMN05444394_0883"/>
<name>A0A1N6DH06_9BACT</name>
<dbReference type="RefSeq" id="WP_074223597.1">
    <property type="nucleotide sequence ID" value="NZ_FSRC01000001.1"/>
</dbReference>
<accession>A0A1N6DH06</accession>
<evidence type="ECO:0000256" key="1">
    <source>
        <dbReference type="SAM" id="SignalP"/>
    </source>
</evidence>
<feature type="chain" id="PRO_5012907249" description="GLPGLI family protein" evidence="1">
    <location>
        <begin position="20"/>
        <end position="207"/>
    </location>
</feature>
<gene>
    <name evidence="2" type="ORF">SAMN05444394_0883</name>
</gene>
<organism evidence="2 3">
    <name type="scientific">Algoriphagus halophilus</name>
    <dbReference type="NCBI Taxonomy" id="226505"/>
    <lineage>
        <taxon>Bacteria</taxon>
        <taxon>Pseudomonadati</taxon>
        <taxon>Bacteroidota</taxon>
        <taxon>Cytophagia</taxon>
        <taxon>Cytophagales</taxon>
        <taxon>Cyclobacteriaceae</taxon>
        <taxon>Algoriphagus</taxon>
    </lineage>
</organism>
<protein>
    <recommendedName>
        <fullName evidence="4">GLPGLI family protein</fullName>
    </recommendedName>
</protein>
<reference evidence="3" key="1">
    <citation type="submission" date="2016-11" db="EMBL/GenBank/DDBJ databases">
        <authorList>
            <person name="Varghese N."/>
            <person name="Submissions S."/>
        </authorList>
    </citation>
    <scope>NUCLEOTIDE SEQUENCE [LARGE SCALE GENOMIC DNA]</scope>
    <source>
        <strain evidence="3">DSM 15292</strain>
    </source>
</reference>
<dbReference type="Proteomes" id="UP000185221">
    <property type="component" value="Unassembled WGS sequence"/>
</dbReference>
<dbReference type="OrthoDB" id="1421460at2"/>
<dbReference type="EMBL" id="FSRC01000001">
    <property type="protein sequence ID" value="SIN69954.1"/>
    <property type="molecule type" value="Genomic_DNA"/>
</dbReference>
<evidence type="ECO:0000313" key="2">
    <source>
        <dbReference type="EMBL" id="SIN69954.1"/>
    </source>
</evidence>
<evidence type="ECO:0008006" key="4">
    <source>
        <dbReference type="Google" id="ProtNLM"/>
    </source>
</evidence>
<dbReference type="AlphaFoldDB" id="A0A1N6DH06"/>
<evidence type="ECO:0000313" key="3">
    <source>
        <dbReference type="Proteomes" id="UP000185221"/>
    </source>
</evidence>
<sequence length="207" mass="24552">MKNKVILIFLLLISFSGFTQNLTEKEFVILTFEMDRNKDSHGTFIYYWIAELEKYEKVDEYKEPKISSLFLHEFYGSEQLESCCLGKVSYPYTMTTDTEFNFPDNYSEYLTELRVLVKKNRKKIQEIKKEWQEGYREEVRVYATAIRGKLCTCEFGGNTYLTTGEQINFPKGKHEVLKDYLTQEKNILLFKDFSGFDFSNTDYRTGK</sequence>